<organism evidence="2 3">
    <name type="scientific">Streptosporangium album</name>
    <dbReference type="NCBI Taxonomy" id="47479"/>
    <lineage>
        <taxon>Bacteria</taxon>
        <taxon>Bacillati</taxon>
        <taxon>Actinomycetota</taxon>
        <taxon>Actinomycetes</taxon>
        <taxon>Streptosporangiales</taxon>
        <taxon>Streptosporangiaceae</taxon>
        <taxon>Streptosporangium</taxon>
    </lineage>
</organism>
<evidence type="ECO:0008006" key="4">
    <source>
        <dbReference type="Google" id="ProtNLM"/>
    </source>
</evidence>
<dbReference type="EMBL" id="JACHJU010000004">
    <property type="protein sequence ID" value="MBB4942721.1"/>
    <property type="molecule type" value="Genomic_DNA"/>
</dbReference>
<name>A0A7W7WD48_9ACTN</name>
<dbReference type="Proteomes" id="UP000534286">
    <property type="component" value="Unassembled WGS sequence"/>
</dbReference>
<dbReference type="InterPro" id="IPR036844">
    <property type="entry name" value="Hint_dom_sf"/>
</dbReference>
<evidence type="ECO:0000313" key="3">
    <source>
        <dbReference type="Proteomes" id="UP000534286"/>
    </source>
</evidence>
<dbReference type="Gene3D" id="2.170.16.10">
    <property type="entry name" value="Hedgehog/Intein (Hint) domain"/>
    <property type="match status" value="1"/>
</dbReference>
<accession>A0A7W7WD48</accession>
<sequence length="241" mass="26348">MCGSYPTVIEPKNESGAERPSWSRSAPRSFQITVDTDGKKGHQTGLVIATEIHPFWVPALRKWVNAKDLKPGMWLRTAAGTHVQVTAIKKWTAYQRVHNLTIADIHTYYVLAGETPVLVHNSGGCPTVGSADSLIKNLDDDVIFHYSDQKGYEGILGSGTIRADSKGRAYVTQEMVSSGDIHNVLFAGNPAYAGKGGFMIAIRRREGVSLRVGEQPNELIHQGSLRFNRSDVLYAGPNPFG</sequence>
<feature type="region of interest" description="Disordered" evidence="1">
    <location>
        <begin position="1"/>
        <end position="26"/>
    </location>
</feature>
<comment type="caution">
    <text evidence="2">The sequence shown here is derived from an EMBL/GenBank/DDBJ whole genome shotgun (WGS) entry which is preliminary data.</text>
</comment>
<dbReference type="SUPFAM" id="SSF51294">
    <property type="entry name" value="Hedgehog/intein (Hint) domain"/>
    <property type="match status" value="1"/>
</dbReference>
<evidence type="ECO:0000256" key="1">
    <source>
        <dbReference type="SAM" id="MobiDB-lite"/>
    </source>
</evidence>
<dbReference type="Pfam" id="PF07591">
    <property type="entry name" value="PT-HINT"/>
    <property type="match status" value="1"/>
</dbReference>
<protein>
    <recommendedName>
        <fullName evidence="4">Intein C-terminal splicing domain-containing protein</fullName>
    </recommendedName>
</protein>
<keyword evidence="3" id="KW-1185">Reference proteome</keyword>
<dbReference type="RefSeq" id="WP_221466643.1">
    <property type="nucleotide sequence ID" value="NZ_BAABEK010000091.1"/>
</dbReference>
<reference evidence="2 3" key="1">
    <citation type="submission" date="2020-08" db="EMBL/GenBank/DDBJ databases">
        <title>Sequencing the genomes of 1000 actinobacteria strains.</title>
        <authorList>
            <person name="Klenk H.-P."/>
        </authorList>
    </citation>
    <scope>NUCLEOTIDE SEQUENCE [LARGE SCALE GENOMIC DNA]</scope>
    <source>
        <strain evidence="2 3">DSM 43023</strain>
    </source>
</reference>
<evidence type="ECO:0000313" key="2">
    <source>
        <dbReference type="EMBL" id="MBB4942721.1"/>
    </source>
</evidence>
<gene>
    <name evidence="2" type="ORF">FHR32_007121</name>
</gene>
<proteinExistence type="predicted"/>
<dbReference type="AlphaFoldDB" id="A0A7W7WD48"/>